<dbReference type="RefSeq" id="WP_189049154.1">
    <property type="nucleotide sequence ID" value="NZ_BMJQ01000011.1"/>
</dbReference>
<dbReference type="GO" id="GO:0004029">
    <property type="term" value="F:aldehyde dehydrogenase (NAD+) activity"/>
    <property type="evidence" value="ECO:0007669"/>
    <property type="project" value="TreeGrafter"/>
</dbReference>
<proteinExistence type="predicted"/>
<dbReference type="Proteomes" id="UP000646365">
    <property type="component" value="Unassembled WGS sequence"/>
</dbReference>
<evidence type="ECO:0000313" key="2">
    <source>
        <dbReference type="EMBL" id="GGF30394.1"/>
    </source>
</evidence>
<reference evidence="2" key="2">
    <citation type="submission" date="2020-09" db="EMBL/GenBank/DDBJ databases">
        <authorList>
            <person name="Sun Q."/>
            <person name="Zhou Y."/>
        </authorList>
    </citation>
    <scope>NUCLEOTIDE SEQUENCE</scope>
    <source>
        <strain evidence="2">CGMCC 1.15725</strain>
    </source>
</reference>
<protein>
    <submittedName>
        <fullName evidence="2">Nucleoside-diphosphate sugar epimerase</fullName>
    </submittedName>
</protein>
<organism evidence="2 3">
    <name type="scientific">Aliidongia dinghuensis</name>
    <dbReference type="NCBI Taxonomy" id="1867774"/>
    <lineage>
        <taxon>Bacteria</taxon>
        <taxon>Pseudomonadati</taxon>
        <taxon>Pseudomonadota</taxon>
        <taxon>Alphaproteobacteria</taxon>
        <taxon>Rhodospirillales</taxon>
        <taxon>Dongiaceae</taxon>
        <taxon>Aliidongia</taxon>
    </lineage>
</organism>
<evidence type="ECO:0000259" key="1">
    <source>
        <dbReference type="Pfam" id="PF13460"/>
    </source>
</evidence>
<dbReference type="SUPFAM" id="SSF51735">
    <property type="entry name" value="NAD(P)-binding Rossmann-fold domains"/>
    <property type="match status" value="1"/>
</dbReference>
<dbReference type="EMBL" id="BMJQ01000011">
    <property type="protein sequence ID" value="GGF30394.1"/>
    <property type="molecule type" value="Genomic_DNA"/>
</dbReference>
<reference evidence="2" key="1">
    <citation type="journal article" date="2014" name="Int. J. Syst. Evol. Microbiol.">
        <title>Complete genome sequence of Corynebacterium casei LMG S-19264T (=DSM 44701T), isolated from a smear-ripened cheese.</title>
        <authorList>
            <consortium name="US DOE Joint Genome Institute (JGI-PGF)"/>
            <person name="Walter F."/>
            <person name="Albersmeier A."/>
            <person name="Kalinowski J."/>
            <person name="Ruckert C."/>
        </authorList>
    </citation>
    <scope>NUCLEOTIDE SEQUENCE</scope>
    <source>
        <strain evidence="2">CGMCC 1.15725</strain>
    </source>
</reference>
<gene>
    <name evidence="2" type="ORF">GCM10011611_40580</name>
</gene>
<dbReference type="PANTHER" id="PTHR48079:SF6">
    <property type="entry name" value="NAD(P)-BINDING DOMAIN-CONTAINING PROTEIN-RELATED"/>
    <property type="match status" value="1"/>
</dbReference>
<dbReference type="InterPro" id="IPR016040">
    <property type="entry name" value="NAD(P)-bd_dom"/>
</dbReference>
<dbReference type="InterPro" id="IPR051783">
    <property type="entry name" value="NAD(P)-dependent_oxidoreduct"/>
</dbReference>
<accession>A0A8J2YW50</accession>
<keyword evidence="3" id="KW-1185">Reference proteome</keyword>
<dbReference type="GO" id="GO:0005737">
    <property type="term" value="C:cytoplasm"/>
    <property type="evidence" value="ECO:0007669"/>
    <property type="project" value="TreeGrafter"/>
</dbReference>
<name>A0A8J2YW50_9PROT</name>
<dbReference type="PANTHER" id="PTHR48079">
    <property type="entry name" value="PROTEIN YEEZ"/>
    <property type="match status" value="1"/>
</dbReference>
<dbReference type="Pfam" id="PF13460">
    <property type="entry name" value="NAD_binding_10"/>
    <property type="match status" value="1"/>
</dbReference>
<feature type="domain" description="NAD(P)-binding" evidence="1">
    <location>
        <begin position="8"/>
        <end position="96"/>
    </location>
</feature>
<evidence type="ECO:0000313" key="3">
    <source>
        <dbReference type="Proteomes" id="UP000646365"/>
    </source>
</evidence>
<comment type="caution">
    <text evidence="2">The sequence shown here is derived from an EMBL/GenBank/DDBJ whole genome shotgun (WGS) entry which is preliminary data.</text>
</comment>
<sequence>MRVTVLAATGRLGQALVRHLRAEGHAVIAVGRDPAKLTTLPEDVVRRVADFGDATALKVALADATCIVSCANAAHVPAILAALPAPLPERLVLMGSTRRFSAVPDATAEHVRRAEALLAELPVPSVMLLASLIYGAGGSVVDGLAARLRRSRFLPLPRGGRSLVQPIHIDDVAAALVAAIVRDAAPGAPIVIAGPAPMSYGAMVRTIARSIGRPVVILALPGWLFSGLGRLLALVPGLAGLGGSLRRLVEDKAYDIGEMRRRLGVSPRAFEIGGPR</sequence>
<dbReference type="AlphaFoldDB" id="A0A8J2YW50"/>
<dbReference type="Gene3D" id="3.40.50.720">
    <property type="entry name" value="NAD(P)-binding Rossmann-like Domain"/>
    <property type="match status" value="1"/>
</dbReference>
<dbReference type="InterPro" id="IPR036291">
    <property type="entry name" value="NAD(P)-bd_dom_sf"/>
</dbReference>